<feature type="compositionally biased region" description="Basic and acidic residues" evidence="1">
    <location>
        <begin position="1"/>
        <end position="20"/>
    </location>
</feature>
<dbReference type="PANTHER" id="PTHR46889:SF4">
    <property type="entry name" value="TRANSPOSASE INSO FOR INSERTION SEQUENCE ELEMENT IS911B-RELATED"/>
    <property type="match status" value="1"/>
</dbReference>
<evidence type="ECO:0000259" key="2">
    <source>
        <dbReference type="Pfam" id="PF13683"/>
    </source>
</evidence>
<dbReference type="Gene3D" id="3.30.420.10">
    <property type="entry name" value="Ribonuclease H-like superfamily/Ribonuclease H"/>
    <property type="match status" value="1"/>
</dbReference>
<accession>A0A8J8BDT1</accession>
<dbReference type="RefSeq" id="WP_211469171.1">
    <property type="nucleotide sequence ID" value="NZ_JAGSXH010000061.1"/>
</dbReference>
<dbReference type="EMBL" id="JAGSXH010000061">
    <property type="protein sequence ID" value="MBS2964810.1"/>
    <property type="molecule type" value="Genomic_DNA"/>
</dbReference>
<dbReference type="InterPro" id="IPR012337">
    <property type="entry name" value="RNaseH-like_sf"/>
</dbReference>
<dbReference type="InterPro" id="IPR001584">
    <property type="entry name" value="Integrase_cat-core"/>
</dbReference>
<dbReference type="Proteomes" id="UP000677913">
    <property type="component" value="Unassembled WGS sequence"/>
</dbReference>
<dbReference type="PANTHER" id="PTHR46889">
    <property type="entry name" value="TRANSPOSASE INSF FOR INSERTION SEQUENCE IS3B-RELATED"/>
    <property type="match status" value="1"/>
</dbReference>
<dbReference type="InterPro" id="IPR036397">
    <property type="entry name" value="RNaseH_sf"/>
</dbReference>
<comment type="caution">
    <text evidence="3">The sequence shown here is derived from an EMBL/GenBank/DDBJ whole genome shotgun (WGS) entry which is preliminary data.</text>
</comment>
<feature type="region of interest" description="Disordered" evidence="1">
    <location>
        <begin position="1"/>
        <end position="21"/>
    </location>
</feature>
<evidence type="ECO:0000313" key="4">
    <source>
        <dbReference type="Proteomes" id="UP000677913"/>
    </source>
</evidence>
<dbReference type="InterPro" id="IPR050900">
    <property type="entry name" value="Transposase_IS3/IS150/IS904"/>
</dbReference>
<evidence type="ECO:0000256" key="1">
    <source>
        <dbReference type="SAM" id="MobiDB-lite"/>
    </source>
</evidence>
<proteinExistence type="predicted"/>
<dbReference type="SUPFAM" id="SSF53098">
    <property type="entry name" value="Ribonuclease H-like"/>
    <property type="match status" value="1"/>
</dbReference>
<dbReference type="AlphaFoldDB" id="A0A8J8BDT1"/>
<gene>
    <name evidence="3" type="ORF">KGA66_17260</name>
</gene>
<reference evidence="3" key="1">
    <citation type="submission" date="2021-04" db="EMBL/GenBank/DDBJ databases">
        <title>Genome based classification of Actinospica acidithermotolerans sp. nov., an actinobacterium isolated from an Indonesian hot spring.</title>
        <authorList>
            <person name="Kusuma A.B."/>
            <person name="Putra K.E."/>
            <person name="Nafisah S."/>
            <person name="Loh J."/>
            <person name="Nouioui I."/>
            <person name="Goodfellow M."/>
        </authorList>
    </citation>
    <scope>NUCLEOTIDE SEQUENCE</scope>
    <source>
        <strain evidence="3">DSM 45618</strain>
    </source>
</reference>
<name>A0A8J8BDT1_9ACTN</name>
<dbReference type="GO" id="GO:0015074">
    <property type="term" value="P:DNA integration"/>
    <property type="evidence" value="ECO:0007669"/>
    <property type="project" value="InterPro"/>
</dbReference>
<evidence type="ECO:0000313" key="3">
    <source>
        <dbReference type="EMBL" id="MBS2964810.1"/>
    </source>
</evidence>
<dbReference type="GO" id="GO:0003676">
    <property type="term" value="F:nucleic acid binding"/>
    <property type="evidence" value="ECO:0007669"/>
    <property type="project" value="InterPro"/>
</dbReference>
<keyword evidence="4" id="KW-1185">Reference proteome</keyword>
<dbReference type="Pfam" id="PF13683">
    <property type="entry name" value="rve_3"/>
    <property type="match status" value="1"/>
</dbReference>
<organism evidence="3 4">
    <name type="scientific">Actinocrinis puniceicyclus</name>
    <dbReference type="NCBI Taxonomy" id="977794"/>
    <lineage>
        <taxon>Bacteria</taxon>
        <taxon>Bacillati</taxon>
        <taxon>Actinomycetota</taxon>
        <taxon>Actinomycetes</taxon>
        <taxon>Catenulisporales</taxon>
        <taxon>Actinospicaceae</taxon>
        <taxon>Actinocrinis</taxon>
    </lineage>
</organism>
<protein>
    <submittedName>
        <fullName evidence="3">Integrase core domain-containing protein</fullName>
    </submittedName>
</protein>
<feature type="domain" description="Integrase catalytic" evidence="2">
    <location>
        <begin position="59"/>
        <end position="123"/>
    </location>
</feature>
<sequence length="138" mass="15552">MYQGVDRIRDRSAHAGESRTEAITAAHRTGPVAGNAITHTDRGSQYHATIHRNALRRLEIRQSTSPTGSCLDSAAAESFFATIKTEIGADAWPHRATARHDIRNWIKQYNKRRLHCAPCYQTPTETRTAWQKRMPTGQ</sequence>